<dbReference type="InterPro" id="IPR000014">
    <property type="entry name" value="PAS"/>
</dbReference>
<name>A0A1L9B6J5_9BACT</name>
<feature type="domain" description="PAC" evidence="9">
    <location>
        <begin position="326"/>
        <end position="378"/>
    </location>
</feature>
<dbReference type="SMART" id="SM00387">
    <property type="entry name" value="HATPase_c"/>
    <property type="match status" value="1"/>
</dbReference>
<keyword evidence="3" id="KW-0597">Phosphoprotein</keyword>
<dbReference type="Pfam" id="PF02518">
    <property type="entry name" value="HATPase_c"/>
    <property type="match status" value="1"/>
</dbReference>
<evidence type="ECO:0000256" key="2">
    <source>
        <dbReference type="ARBA" id="ARBA00012438"/>
    </source>
</evidence>
<dbReference type="NCBIfam" id="TIGR00229">
    <property type="entry name" value="sensory_box"/>
    <property type="match status" value="2"/>
</dbReference>
<feature type="coiled-coil region" evidence="6">
    <location>
        <begin position="233"/>
        <end position="260"/>
    </location>
</feature>
<evidence type="ECO:0000256" key="5">
    <source>
        <dbReference type="ARBA" id="ARBA00022777"/>
    </source>
</evidence>
<keyword evidence="4" id="KW-0808">Transferase</keyword>
<dbReference type="InterPro" id="IPR013656">
    <property type="entry name" value="PAS_4"/>
</dbReference>
<reference evidence="10 11" key="2">
    <citation type="submission" date="2016-12" db="EMBL/GenBank/DDBJ databases">
        <title>Draft Genome Sequence of Cystobacter ferrugineus Strain Cbfe23.</title>
        <authorList>
            <person name="Akbar S."/>
            <person name="Dowd S.E."/>
            <person name="Stevens D.C."/>
        </authorList>
    </citation>
    <scope>NUCLEOTIDE SEQUENCE [LARGE SCALE GENOMIC DNA]</scope>
    <source>
        <strain evidence="10 11">Cbfe23</strain>
    </source>
</reference>
<comment type="catalytic activity">
    <reaction evidence="1">
        <text>ATP + protein L-histidine = ADP + protein N-phospho-L-histidine.</text>
        <dbReference type="EC" id="2.7.13.3"/>
    </reaction>
</comment>
<dbReference type="InterPro" id="IPR000700">
    <property type="entry name" value="PAS-assoc_C"/>
</dbReference>
<dbReference type="SMART" id="SM00086">
    <property type="entry name" value="PAC"/>
    <property type="match status" value="2"/>
</dbReference>
<dbReference type="PROSITE" id="PS50113">
    <property type="entry name" value="PAC"/>
    <property type="match status" value="2"/>
</dbReference>
<dbReference type="AlphaFoldDB" id="A0A1L9B6J5"/>
<dbReference type="Pfam" id="PF08447">
    <property type="entry name" value="PAS_3"/>
    <property type="match status" value="1"/>
</dbReference>
<dbReference type="InterPro" id="IPR052162">
    <property type="entry name" value="Sensor_kinase/Photoreceptor"/>
</dbReference>
<dbReference type="InterPro" id="IPR036890">
    <property type="entry name" value="HATPase_C_sf"/>
</dbReference>
<dbReference type="SMART" id="SM00091">
    <property type="entry name" value="PAS"/>
    <property type="match status" value="2"/>
</dbReference>
<dbReference type="Gene3D" id="3.30.565.10">
    <property type="entry name" value="Histidine kinase-like ATPase, C-terminal domain"/>
    <property type="match status" value="1"/>
</dbReference>
<evidence type="ECO:0000259" key="7">
    <source>
        <dbReference type="PROSITE" id="PS50109"/>
    </source>
</evidence>
<proteinExistence type="predicted"/>
<dbReference type="InterPro" id="IPR013655">
    <property type="entry name" value="PAS_fold_3"/>
</dbReference>
<dbReference type="InterPro" id="IPR003661">
    <property type="entry name" value="HisK_dim/P_dom"/>
</dbReference>
<dbReference type="SUPFAM" id="SSF55785">
    <property type="entry name" value="PYP-like sensor domain (PAS domain)"/>
    <property type="match status" value="2"/>
</dbReference>
<feature type="domain" description="PAS" evidence="8">
    <location>
        <begin position="126"/>
        <end position="196"/>
    </location>
</feature>
<dbReference type="InterPro" id="IPR004358">
    <property type="entry name" value="Sig_transdc_His_kin-like_C"/>
</dbReference>
<dbReference type="PRINTS" id="PR00344">
    <property type="entry name" value="BCTRLSENSOR"/>
</dbReference>
<comment type="caution">
    <text evidence="10">The sequence shown here is derived from an EMBL/GenBank/DDBJ whole genome shotgun (WGS) entry which is preliminary data.</text>
</comment>
<evidence type="ECO:0000313" key="11">
    <source>
        <dbReference type="Proteomes" id="UP000182229"/>
    </source>
</evidence>
<dbReference type="STRING" id="83449.BON30_27235"/>
<dbReference type="Gene3D" id="2.10.70.100">
    <property type="match status" value="1"/>
</dbReference>
<dbReference type="PROSITE" id="PS50112">
    <property type="entry name" value="PAS"/>
    <property type="match status" value="1"/>
</dbReference>
<dbReference type="InterPro" id="IPR001610">
    <property type="entry name" value="PAC"/>
</dbReference>
<dbReference type="GO" id="GO:0000155">
    <property type="term" value="F:phosphorelay sensor kinase activity"/>
    <property type="evidence" value="ECO:0007669"/>
    <property type="project" value="InterPro"/>
</dbReference>
<dbReference type="InterPro" id="IPR003594">
    <property type="entry name" value="HATPase_dom"/>
</dbReference>
<gene>
    <name evidence="10" type="ORF">BON30_27235</name>
</gene>
<reference evidence="11" key="1">
    <citation type="submission" date="2016-11" db="EMBL/GenBank/DDBJ databases">
        <authorList>
            <person name="Shukria A."/>
            <person name="Stevens D.C."/>
        </authorList>
    </citation>
    <scope>NUCLEOTIDE SEQUENCE [LARGE SCALE GENOMIC DNA]</scope>
    <source>
        <strain evidence="11">Cbfe23</strain>
    </source>
</reference>
<feature type="domain" description="PAC" evidence="9">
    <location>
        <begin position="197"/>
        <end position="249"/>
    </location>
</feature>
<keyword evidence="5" id="KW-0418">Kinase</keyword>
<evidence type="ECO:0000256" key="4">
    <source>
        <dbReference type="ARBA" id="ARBA00022679"/>
    </source>
</evidence>
<evidence type="ECO:0000256" key="1">
    <source>
        <dbReference type="ARBA" id="ARBA00000085"/>
    </source>
</evidence>
<feature type="domain" description="Histidine kinase" evidence="7">
    <location>
        <begin position="389"/>
        <end position="604"/>
    </location>
</feature>
<protein>
    <recommendedName>
        <fullName evidence="2">histidine kinase</fullName>
        <ecNumber evidence="2">2.7.13.3</ecNumber>
    </recommendedName>
</protein>
<evidence type="ECO:0000313" key="10">
    <source>
        <dbReference type="EMBL" id="OJH37866.1"/>
    </source>
</evidence>
<dbReference type="SUPFAM" id="SSF47384">
    <property type="entry name" value="Homodimeric domain of signal transducing histidine kinase"/>
    <property type="match status" value="1"/>
</dbReference>
<dbReference type="PANTHER" id="PTHR43304">
    <property type="entry name" value="PHYTOCHROME-LIKE PROTEIN CPH1"/>
    <property type="match status" value="1"/>
</dbReference>
<dbReference type="EMBL" id="MPIN01000007">
    <property type="protein sequence ID" value="OJH37866.1"/>
    <property type="molecule type" value="Genomic_DNA"/>
</dbReference>
<dbReference type="Pfam" id="PF00512">
    <property type="entry name" value="HisKA"/>
    <property type="match status" value="1"/>
</dbReference>
<dbReference type="PANTHER" id="PTHR43304:SF1">
    <property type="entry name" value="PAC DOMAIN-CONTAINING PROTEIN"/>
    <property type="match status" value="1"/>
</dbReference>
<accession>A0A1L9B6J5</accession>
<evidence type="ECO:0000256" key="6">
    <source>
        <dbReference type="SAM" id="Coils"/>
    </source>
</evidence>
<evidence type="ECO:0000259" key="8">
    <source>
        <dbReference type="PROSITE" id="PS50112"/>
    </source>
</evidence>
<keyword evidence="6" id="KW-0175">Coiled coil</keyword>
<dbReference type="PROSITE" id="PS50109">
    <property type="entry name" value="HIS_KIN"/>
    <property type="match status" value="1"/>
</dbReference>
<dbReference type="Gene3D" id="1.10.287.130">
    <property type="match status" value="1"/>
</dbReference>
<evidence type="ECO:0000259" key="9">
    <source>
        <dbReference type="PROSITE" id="PS50113"/>
    </source>
</evidence>
<dbReference type="Pfam" id="PF08448">
    <property type="entry name" value="PAS_4"/>
    <property type="match status" value="1"/>
</dbReference>
<dbReference type="CDD" id="cd00082">
    <property type="entry name" value="HisKA"/>
    <property type="match status" value="1"/>
</dbReference>
<keyword evidence="11" id="KW-1185">Reference proteome</keyword>
<evidence type="ECO:0000256" key="3">
    <source>
        <dbReference type="ARBA" id="ARBA00022553"/>
    </source>
</evidence>
<dbReference type="Gene3D" id="3.30.450.20">
    <property type="entry name" value="PAS domain"/>
    <property type="match status" value="2"/>
</dbReference>
<dbReference type="Proteomes" id="UP000182229">
    <property type="component" value="Unassembled WGS sequence"/>
</dbReference>
<sequence>MTSSFWSLAPYGLVLLRLAANSPTPLQEALWIQANSATRRLVPDAHLFLGLHLRDLGDKGEPFVRELLRWEEAFKSQGSLSTELSHGEGEARVVIHVDAHPRAGHLLLWLRDITAERRELESLRRERELFQRVIHCASDAIFAKDLDGRYTLINPAGARAMGASPVDIIGHGDQDIFLPEDASATRAHDQEVLAAQRPLTYEDEDLAGQRVWLSTKGVLRDEKTGAVTGLFGISRDITERKRLERALQESEARYRLVARATRDVLWDWNLGSGEMNWSTALGEVFGEVPEEGSASLGWWRERIHLDDQPRALRALHAAMEGRDDHWSSEYRFRRADGTYAWVLERGYIDRSPEGRPERLIGAMMDVSEHKRREEETAREARLVERVLGIVSHDLGSPLSAIRLSAQMLAQAPNLTPAQRTALSRIEETTRRVTRLTHQMLDSVRARDGNLPVVRRDTDLEQVCRRVLDEFTAIYPRRPLQLTVEGNTQGHWDADRLAQVFSNLVGNALEHGDESRPITIQIWDAAGVQRLEVNSQGKPIDAALLPHLFEPFRSGGHGAHRASGRGVGLGLFIVRELVRAHQGEVEVRSSPEEGTTFALVLPRHAPGATDAPDA</sequence>
<dbReference type="InterPro" id="IPR005467">
    <property type="entry name" value="His_kinase_dom"/>
</dbReference>
<organism evidence="10 11">
    <name type="scientific">Cystobacter ferrugineus</name>
    <dbReference type="NCBI Taxonomy" id="83449"/>
    <lineage>
        <taxon>Bacteria</taxon>
        <taxon>Pseudomonadati</taxon>
        <taxon>Myxococcota</taxon>
        <taxon>Myxococcia</taxon>
        <taxon>Myxococcales</taxon>
        <taxon>Cystobacterineae</taxon>
        <taxon>Archangiaceae</taxon>
        <taxon>Cystobacter</taxon>
    </lineage>
</organism>
<dbReference type="RefSeq" id="WP_071901336.1">
    <property type="nucleotide sequence ID" value="NZ_MPIN01000007.1"/>
</dbReference>
<dbReference type="EC" id="2.7.13.3" evidence="2"/>
<dbReference type="CDD" id="cd00130">
    <property type="entry name" value="PAS"/>
    <property type="match status" value="2"/>
</dbReference>
<dbReference type="InterPro" id="IPR036097">
    <property type="entry name" value="HisK_dim/P_sf"/>
</dbReference>
<dbReference type="InterPro" id="IPR035965">
    <property type="entry name" value="PAS-like_dom_sf"/>
</dbReference>
<dbReference type="SMART" id="SM00388">
    <property type="entry name" value="HisKA"/>
    <property type="match status" value="1"/>
</dbReference>
<dbReference type="SUPFAM" id="SSF55874">
    <property type="entry name" value="ATPase domain of HSP90 chaperone/DNA topoisomerase II/histidine kinase"/>
    <property type="match status" value="1"/>
</dbReference>